<dbReference type="PANTHER" id="PTHR13966">
    <property type="entry name" value="ENDONUCLEASE RELATED"/>
    <property type="match status" value="1"/>
</dbReference>
<dbReference type="eggNOG" id="ENOG502SAWV">
    <property type="taxonomic scope" value="Eukaryota"/>
</dbReference>
<feature type="region of interest" description="Disordered" evidence="10">
    <location>
        <begin position="698"/>
        <end position="726"/>
    </location>
</feature>
<feature type="domain" description="DNA/RNA non-specific endonuclease/pyrophosphatase/phosphodiesterase" evidence="12">
    <location>
        <begin position="376"/>
        <end position="553"/>
    </location>
</feature>
<evidence type="ECO:0000256" key="5">
    <source>
        <dbReference type="ARBA" id="ARBA00022759"/>
    </source>
</evidence>
<dbReference type="InterPro" id="IPR001604">
    <property type="entry name" value="Endo_G_ENPP1-like_dom"/>
</dbReference>
<accession>A0A088RKJ3</accession>
<keyword evidence="3" id="KW-0540">Nuclease</keyword>
<dbReference type="GeneID" id="22573224"/>
<dbReference type="InterPro" id="IPR018524">
    <property type="entry name" value="DNA/RNA_endonuclease_AS"/>
</dbReference>
<feature type="compositionally biased region" description="Low complexity" evidence="10">
    <location>
        <begin position="510"/>
        <end position="520"/>
    </location>
</feature>
<organism evidence="13 14">
    <name type="scientific">Leishmania panamensis</name>
    <dbReference type="NCBI Taxonomy" id="5679"/>
    <lineage>
        <taxon>Eukaryota</taxon>
        <taxon>Discoba</taxon>
        <taxon>Euglenozoa</taxon>
        <taxon>Kinetoplastea</taxon>
        <taxon>Metakinetoplastina</taxon>
        <taxon>Trypanosomatida</taxon>
        <taxon>Trypanosomatidae</taxon>
        <taxon>Leishmaniinae</taxon>
        <taxon>Leishmania</taxon>
        <taxon>Leishmania guyanensis species complex</taxon>
    </lineage>
</organism>
<dbReference type="InterPro" id="IPR040255">
    <property type="entry name" value="Non-specific_endonuclease"/>
</dbReference>
<dbReference type="OrthoDB" id="266836at2759"/>
<dbReference type="EMBL" id="CP009382">
    <property type="protein sequence ID" value="AIN96542.1"/>
    <property type="molecule type" value="Genomic_DNA"/>
</dbReference>
<evidence type="ECO:0000256" key="1">
    <source>
        <dbReference type="ARBA" id="ARBA00001946"/>
    </source>
</evidence>
<keyword evidence="7" id="KW-0460">Magnesium</keyword>
<evidence type="ECO:0000256" key="4">
    <source>
        <dbReference type="ARBA" id="ARBA00022723"/>
    </source>
</evidence>
<feature type="region of interest" description="Disordered" evidence="10">
    <location>
        <begin position="499"/>
        <end position="532"/>
    </location>
</feature>
<evidence type="ECO:0000256" key="8">
    <source>
        <dbReference type="PIRSR" id="PIRSR640255-1"/>
    </source>
</evidence>
<feature type="region of interest" description="Disordered" evidence="10">
    <location>
        <begin position="773"/>
        <end position="806"/>
    </location>
</feature>
<dbReference type="RefSeq" id="XP_010697195.1">
    <property type="nucleotide sequence ID" value="XM_010698893.1"/>
</dbReference>
<dbReference type="Pfam" id="PF01223">
    <property type="entry name" value="Endonuclease_NS"/>
    <property type="match status" value="1"/>
</dbReference>
<evidence type="ECO:0000256" key="6">
    <source>
        <dbReference type="ARBA" id="ARBA00022801"/>
    </source>
</evidence>
<dbReference type="Gene3D" id="3.40.570.10">
    <property type="entry name" value="Extracellular Endonuclease, subunit A"/>
    <property type="match status" value="1"/>
</dbReference>
<feature type="compositionally biased region" description="Polar residues" evidence="10">
    <location>
        <begin position="521"/>
        <end position="532"/>
    </location>
</feature>
<dbReference type="PROSITE" id="PS01070">
    <property type="entry name" value="NUCLEASE_NON_SPEC"/>
    <property type="match status" value="1"/>
</dbReference>
<dbReference type="PANTHER" id="PTHR13966:SF5">
    <property type="entry name" value="ENDONUCLEASE G, MITOCHONDRIAL"/>
    <property type="match status" value="1"/>
</dbReference>
<evidence type="ECO:0000256" key="2">
    <source>
        <dbReference type="ARBA" id="ARBA00010052"/>
    </source>
</evidence>
<keyword evidence="6" id="KW-0378">Hydrolase</keyword>
<feature type="compositionally biased region" description="Basic residues" evidence="10">
    <location>
        <begin position="704"/>
        <end position="713"/>
    </location>
</feature>
<dbReference type="InterPro" id="IPR020821">
    <property type="entry name" value="ENPP1-3/EXOG-like_nuc-like"/>
</dbReference>
<dbReference type="GO" id="GO:0004521">
    <property type="term" value="F:RNA endonuclease activity"/>
    <property type="evidence" value="ECO:0007669"/>
    <property type="project" value="TreeGrafter"/>
</dbReference>
<dbReference type="InterPro" id="IPR044929">
    <property type="entry name" value="DNA/RNA_non-sp_Endonuclease_sf"/>
</dbReference>
<evidence type="ECO:0000313" key="14">
    <source>
        <dbReference type="Proteomes" id="UP000063063"/>
    </source>
</evidence>
<proteinExistence type="inferred from homology"/>
<dbReference type="GO" id="GO:0005634">
    <property type="term" value="C:nucleus"/>
    <property type="evidence" value="ECO:0007669"/>
    <property type="project" value="TreeGrafter"/>
</dbReference>
<comment type="cofactor">
    <cofactor evidence="1">
        <name>Mg(2+)</name>
        <dbReference type="ChEBI" id="CHEBI:18420"/>
    </cofactor>
</comment>
<evidence type="ECO:0000256" key="9">
    <source>
        <dbReference type="PIRSR" id="PIRSR640255-2"/>
    </source>
</evidence>
<dbReference type="VEuPathDB" id="TriTrypDB:LPAL13_130016200"/>
<reference evidence="13 14" key="1">
    <citation type="journal article" date="2015" name="Sci. Rep.">
        <title>The genome of Leishmania panamensis: insights into genomics of the L. (Viannia) subgenus.</title>
        <authorList>
            <person name="Llanes A."/>
            <person name="Restrepo C.M."/>
            <person name="Vecchio G.D."/>
            <person name="Anguizola F.J."/>
            <person name="Lleonart R."/>
        </authorList>
    </citation>
    <scope>NUCLEOTIDE SEQUENCE [LARGE SCALE GENOMIC DNA]</scope>
    <source>
        <strain evidence="13 14">MHOM/PA/94/PSC-1</strain>
    </source>
</reference>
<dbReference type="Proteomes" id="UP000063063">
    <property type="component" value="Chromosome 13"/>
</dbReference>
<dbReference type="VEuPathDB" id="TriTrypDB:LPMP_131140"/>
<feature type="binding site" evidence="9">
    <location>
        <position position="472"/>
    </location>
    <ligand>
        <name>Mg(2+)</name>
        <dbReference type="ChEBI" id="CHEBI:18420"/>
        <note>catalytic</note>
    </ligand>
</feature>
<feature type="compositionally biased region" description="Low complexity" evidence="10">
    <location>
        <begin position="773"/>
        <end position="783"/>
    </location>
</feature>
<dbReference type="AlphaFoldDB" id="A0A088RKJ3"/>
<sequence length="888" mass="96859">MLLRPDAITYAGSLSPSPHTHTLSALFHCCFPPALLSLSHIGLLLSLGAGGGCLDRRLHRSSLMEKRPTRPAVVPLSTSDPPRDCAAPESSLPSALFSLPSWCTRATQRLLHEHAYYAAAQLHVARAGPTAPPSLSTSASALETPSTPSRSAKLWLTCATAGVAGTCGVIVGVRLSPWLSRRATRLYSQREAKYRNPLRLLPSPAAVARPESWGWRSLWHPLAPPRGLEHQASTDARRPDYGHPAEWLAACIGYRWLPWRISQPTLLKLYSSVRHSQQSSTDRDTDKEVRWGTRMINKGAHTLTKHSTVAAATKPTTTSLIPSVLLFIVRLARAPLQKWQPRPQHLVDVFVSATCQSTEKPPSTSAAAAPPLLCLPRQGFALLYDPVARLSVWCGYYVTRDTVDRARRQSRCLTFFTDRSLEKTVRRVPAEMKARGYDRGHLAPHASVAASAQAAIEAALLSNVQLQHHQINRGVWRWLEAATRAYVRQLPLALTPRDLARQQQSVRNKTATGAAGGETASPSDAASFTQAGPTSLAPHCGSSVTPCCGRPPKSASSVPASSISCTHTRGQAAKRINPGGPRQVLLRDSELIARLLAAPGVGSGAAPHLRLHRGAVWGCAARTLRYCWAGQWRWWWRHCSGRALSRHCEREVAVNVGPLYYKQRNDVGQGDRQCCGTTALSTPATTAISPTAISLSRHCGSGSRKVHQRRRRGDRVSPPTWSSSPSPQSLFIPDAFFFSLWDVHTHEHVHLIVPNRPDAASIQAVTAAVAARRSRAAAGPTASKPLPSQRRRHNATPPSQLPSEEDLETTLRSLVVPTVKLERLFAESLVELRSRCRSASGMDVASRNTTSKVEHAASSVALRTSFSLFPVYRQRWLWRQGGSGSGSR</sequence>
<dbReference type="GO" id="GO:0003676">
    <property type="term" value="F:nucleic acid binding"/>
    <property type="evidence" value="ECO:0007669"/>
    <property type="project" value="InterPro"/>
</dbReference>
<evidence type="ECO:0000256" key="3">
    <source>
        <dbReference type="ARBA" id="ARBA00022722"/>
    </source>
</evidence>
<evidence type="ECO:0000256" key="10">
    <source>
        <dbReference type="SAM" id="MobiDB-lite"/>
    </source>
</evidence>
<evidence type="ECO:0000259" key="11">
    <source>
        <dbReference type="SMART" id="SM00477"/>
    </source>
</evidence>
<feature type="compositionally biased region" description="Low complexity" evidence="10">
    <location>
        <begin position="717"/>
        <end position="726"/>
    </location>
</feature>
<evidence type="ECO:0000313" key="13">
    <source>
        <dbReference type="EMBL" id="AIN96542.1"/>
    </source>
</evidence>
<dbReference type="SMART" id="SM00892">
    <property type="entry name" value="Endonuclease_NS"/>
    <property type="match status" value="1"/>
</dbReference>
<keyword evidence="4 9" id="KW-0479">Metal-binding</keyword>
<protein>
    <submittedName>
        <fullName evidence="13">DNA/RNA non-specific endonuclease-like protein, putative</fullName>
    </submittedName>
</protein>
<keyword evidence="5" id="KW-0255">Endonuclease</keyword>
<dbReference type="GO" id="GO:0046872">
    <property type="term" value="F:metal ion binding"/>
    <property type="evidence" value="ECO:0007669"/>
    <property type="project" value="UniProtKB-KW"/>
</dbReference>
<evidence type="ECO:0000259" key="12">
    <source>
        <dbReference type="SMART" id="SM00892"/>
    </source>
</evidence>
<dbReference type="SUPFAM" id="SSF54060">
    <property type="entry name" value="His-Me finger endonucleases"/>
    <property type="match status" value="1"/>
</dbReference>
<keyword evidence="14" id="KW-1185">Reference proteome</keyword>
<dbReference type="KEGG" id="lpan:LPMP_131140"/>
<evidence type="ECO:0000256" key="7">
    <source>
        <dbReference type="ARBA" id="ARBA00022842"/>
    </source>
</evidence>
<dbReference type="GO" id="GO:0000014">
    <property type="term" value="F:single-stranded DNA endodeoxyribonuclease activity"/>
    <property type="evidence" value="ECO:0007669"/>
    <property type="project" value="TreeGrafter"/>
</dbReference>
<name>A0A088RKJ3_LEIPA</name>
<comment type="similarity">
    <text evidence="2">Belongs to the DNA/RNA non-specific endonuclease family.</text>
</comment>
<feature type="domain" description="ENPP1-3/EXOG-like endonuclease/phosphodiesterase" evidence="11">
    <location>
        <begin position="377"/>
        <end position="776"/>
    </location>
</feature>
<dbReference type="InterPro" id="IPR044925">
    <property type="entry name" value="His-Me_finger_sf"/>
</dbReference>
<gene>
    <name evidence="13" type="ORF">LPMP_131140</name>
</gene>
<feature type="active site" description="Proton acceptor" evidence="8">
    <location>
        <position position="441"/>
    </location>
</feature>
<dbReference type="SMART" id="SM00477">
    <property type="entry name" value="NUC"/>
    <property type="match status" value="1"/>
</dbReference>
<dbReference type="GO" id="GO:0005743">
    <property type="term" value="C:mitochondrial inner membrane"/>
    <property type="evidence" value="ECO:0007669"/>
    <property type="project" value="TreeGrafter"/>
</dbReference>